<dbReference type="EMBL" id="QHJQ01000003">
    <property type="protein sequence ID" value="PXA04854.1"/>
    <property type="molecule type" value="Genomic_DNA"/>
</dbReference>
<evidence type="ECO:0000256" key="5">
    <source>
        <dbReference type="SAM" id="Phobius"/>
    </source>
</evidence>
<keyword evidence="3 5" id="KW-1133">Transmembrane helix</keyword>
<keyword evidence="7" id="KW-1185">Reference proteome</keyword>
<proteinExistence type="predicted"/>
<dbReference type="OrthoDB" id="9808930at2"/>
<dbReference type="AlphaFoldDB" id="A0A317ZGT0"/>
<comment type="caution">
    <text evidence="6">The sequence shown here is derived from an EMBL/GenBank/DDBJ whole genome shotgun (WGS) entry which is preliminary data.</text>
</comment>
<evidence type="ECO:0000256" key="3">
    <source>
        <dbReference type="ARBA" id="ARBA00022989"/>
    </source>
</evidence>
<protein>
    <submittedName>
        <fullName evidence="6">DUF4870 domain-containing protein</fullName>
    </submittedName>
</protein>
<dbReference type="InterPro" id="IPR019109">
    <property type="entry name" value="MamF_MmsF"/>
</dbReference>
<keyword evidence="2 5" id="KW-0812">Transmembrane</keyword>
<sequence length="125" mass="13356">MMGMLCHLLALTALVGVPFGNILGPLVIWLIKKEDHPFIDKCGKESLNFQITATLAGMALGVVAVVTTFIAAIPIIGLISFLFLPLIALAGLALMVAVIVFTVIAAIKASEGTNYRYPYSIRLIQ</sequence>
<feature type="transmembrane region" description="Helical" evidence="5">
    <location>
        <begin position="6"/>
        <end position="31"/>
    </location>
</feature>
<evidence type="ECO:0000313" key="6">
    <source>
        <dbReference type="EMBL" id="PXA04854.1"/>
    </source>
</evidence>
<reference evidence="6 7" key="1">
    <citation type="submission" date="2018-05" db="EMBL/GenBank/DDBJ databases">
        <title>Coraliomargarita sinensis sp. nov., isolated from a marine solar saltern.</title>
        <authorList>
            <person name="Zhou L.Y."/>
        </authorList>
    </citation>
    <scope>NUCLEOTIDE SEQUENCE [LARGE SCALE GENOMIC DNA]</scope>
    <source>
        <strain evidence="6 7">WN38</strain>
    </source>
</reference>
<evidence type="ECO:0000256" key="4">
    <source>
        <dbReference type="ARBA" id="ARBA00023136"/>
    </source>
</evidence>
<evidence type="ECO:0000313" key="7">
    <source>
        <dbReference type="Proteomes" id="UP000247099"/>
    </source>
</evidence>
<gene>
    <name evidence="6" type="ORF">DDZ13_06340</name>
</gene>
<evidence type="ECO:0000256" key="2">
    <source>
        <dbReference type="ARBA" id="ARBA00022692"/>
    </source>
</evidence>
<feature type="transmembrane region" description="Helical" evidence="5">
    <location>
        <begin position="82"/>
        <end position="107"/>
    </location>
</feature>
<dbReference type="InParanoid" id="A0A317ZGT0"/>
<feature type="transmembrane region" description="Helical" evidence="5">
    <location>
        <begin position="51"/>
        <end position="76"/>
    </location>
</feature>
<dbReference type="Proteomes" id="UP000247099">
    <property type="component" value="Unassembled WGS sequence"/>
</dbReference>
<comment type="subcellular location">
    <subcellularLocation>
        <location evidence="1">Membrane</location>
        <topology evidence="1">Multi-pass membrane protein</topology>
    </subcellularLocation>
</comment>
<organism evidence="6 7">
    <name type="scientific">Coraliomargarita sinensis</name>
    <dbReference type="NCBI Taxonomy" id="2174842"/>
    <lineage>
        <taxon>Bacteria</taxon>
        <taxon>Pseudomonadati</taxon>
        <taxon>Verrucomicrobiota</taxon>
        <taxon>Opitutia</taxon>
        <taxon>Puniceicoccales</taxon>
        <taxon>Coraliomargaritaceae</taxon>
        <taxon>Coraliomargarita</taxon>
    </lineage>
</organism>
<name>A0A317ZGT0_9BACT</name>
<keyword evidence="4 5" id="KW-0472">Membrane</keyword>
<dbReference type="Pfam" id="PF09685">
    <property type="entry name" value="MamF_MmsF"/>
    <property type="match status" value="1"/>
</dbReference>
<accession>A0A317ZGT0</accession>
<evidence type="ECO:0000256" key="1">
    <source>
        <dbReference type="ARBA" id="ARBA00004141"/>
    </source>
</evidence>